<dbReference type="RefSeq" id="WP_195001593.1">
    <property type="nucleotide sequence ID" value="NZ_JADLQN010000001.1"/>
</dbReference>
<comment type="caution">
    <text evidence="1">The sequence shown here is derived from an EMBL/GenBank/DDBJ whole genome shotgun (WGS) entry which is preliminary data.</text>
</comment>
<gene>
    <name evidence="1" type="ORF">IU449_10225</name>
</gene>
<evidence type="ECO:0000313" key="1">
    <source>
        <dbReference type="EMBL" id="MBF6354918.1"/>
    </source>
</evidence>
<dbReference type="Proteomes" id="UP000707731">
    <property type="component" value="Unassembled WGS sequence"/>
</dbReference>
<accession>A0ABS0DAQ8</accession>
<sequence length="188" mass="20693">MKATVVPAGLRGYEYVVENLRYGLAAARAVLPLVEGMRATAMVPHGAAENSWFEFRAAAGKATIRELTEFVIDRFPGCLIIAEQPLRRPGDPHLSHHVFERVVLGEEVFAVCTTSSPEYVVTRTLNAQDPTYLYCVFVIEDNVKTRAWLRGESTEIVSDTADLRLVIVGAYDGEGFVMLAPDDPFTGS</sequence>
<dbReference type="EMBL" id="JADLQN010000001">
    <property type="protein sequence ID" value="MBF6354918.1"/>
    <property type="molecule type" value="Genomic_DNA"/>
</dbReference>
<name>A0ABS0DAQ8_9NOCA</name>
<proteinExistence type="predicted"/>
<organism evidence="1 2">
    <name type="scientific">Nocardia higoensis</name>
    <dbReference type="NCBI Taxonomy" id="228599"/>
    <lineage>
        <taxon>Bacteria</taxon>
        <taxon>Bacillati</taxon>
        <taxon>Actinomycetota</taxon>
        <taxon>Actinomycetes</taxon>
        <taxon>Mycobacteriales</taxon>
        <taxon>Nocardiaceae</taxon>
        <taxon>Nocardia</taxon>
    </lineage>
</organism>
<keyword evidence="2" id="KW-1185">Reference proteome</keyword>
<protein>
    <submittedName>
        <fullName evidence="1">Uncharacterized protein</fullName>
    </submittedName>
</protein>
<evidence type="ECO:0000313" key="2">
    <source>
        <dbReference type="Proteomes" id="UP000707731"/>
    </source>
</evidence>
<reference evidence="1 2" key="1">
    <citation type="submission" date="2020-10" db="EMBL/GenBank/DDBJ databases">
        <title>Identification of Nocardia species via Next-generation sequencing and recognition of intraspecies genetic diversity.</title>
        <authorList>
            <person name="Li P."/>
            <person name="Li P."/>
            <person name="Lu B."/>
        </authorList>
    </citation>
    <scope>NUCLEOTIDE SEQUENCE [LARGE SCALE GENOMIC DNA]</scope>
    <source>
        <strain evidence="1 2">BJ06-0143</strain>
    </source>
</reference>